<sequence length="53" mass="5859">NWGGICSEMILKSGRNYSHNTGLITLQNYGYHLSPKHVHLTFAHELGHSLGAP</sequence>
<protein>
    <recommendedName>
        <fullName evidence="3">Peptidase M12B domain-containing protein</fullName>
    </recommendedName>
</protein>
<evidence type="ECO:0008006" key="3">
    <source>
        <dbReference type="Google" id="ProtNLM"/>
    </source>
</evidence>
<proteinExistence type="predicted"/>
<dbReference type="PANTHER" id="PTHR45702">
    <property type="entry name" value="ADAM10/ADAM17 METALLOPEPTIDASE FAMILY MEMBER"/>
    <property type="match status" value="1"/>
</dbReference>
<organism evidence="1 2">
    <name type="scientific">Cirrhinus mrigala</name>
    <name type="common">Mrigala</name>
    <dbReference type="NCBI Taxonomy" id="683832"/>
    <lineage>
        <taxon>Eukaryota</taxon>
        <taxon>Metazoa</taxon>
        <taxon>Chordata</taxon>
        <taxon>Craniata</taxon>
        <taxon>Vertebrata</taxon>
        <taxon>Euteleostomi</taxon>
        <taxon>Actinopterygii</taxon>
        <taxon>Neopterygii</taxon>
        <taxon>Teleostei</taxon>
        <taxon>Ostariophysi</taxon>
        <taxon>Cypriniformes</taxon>
        <taxon>Cyprinidae</taxon>
        <taxon>Labeoninae</taxon>
        <taxon>Labeonini</taxon>
        <taxon>Cirrhinus</taxon>
    </lineage>
</organism>
<feature type="non-terminal residue" evidence="1">
    <location>
        <position position="53"/>
    </location>
</feature>
<evidence type="ECO:0000313" key="2">
    <source>
        <dbReference type="Proteomes" id="UP001529510"/>
    </source>
</evidence>
<feature type="non-terminal residue" evidence="1">
    <location>
        <position position="1"/>
    </location>
</feature>
<evidence type="ECO:0000313" key="1">
    <source>
        <dbReference type="EMBL" id="KAL0160448.1"/>
    </source>
</evidence>
<gene>
    <name evidence="1" type="ORF">M9458_044173</name>
</gene>
<comment type="caution">
    <text evidence="1">The sequence shown here is derived from an EMBL/GenBank/DDBJ whole genome shotgun (WGS) entry which is preliminary data.</text>
</comment>
<dbReference type="PANTHER" id="PTHR45702:SF1">
    <property type="entry name" value="DISINTEGRIN AND METALLOPROTEINASE DOMAIN-CONTAINING PROTEIN 10 ISOFORM X1"/>
    <property type="match status" value="1"/>
</dbReference>
<dbReference type="Gene3D" id="3.40.390.10">
    <property type="entry name" value="Collagenase (Catalytic Domain)"/>
    <property type="match status" value="1"/>
</dbReference>
<dbReference type="InterPro" id="IPR024079">
    <property type="entry name" value="MetalloPept_cat_dom_sf"/>
</dbReference>
<keyword evidence="2" id="KW-1185">Reference proteome</keyword>
<dbReference type="EMBL" id="JAMKFB020000022">
    <property type="protein sequence ID" value="KAL0160448.1"/>
    <property type="molecule type" value="Genomic_DNA"/>
</dbReference>
<dbReference type="Pfam" id="PF13574">
    <property type="entry name" value="Reprolysin_2"/>
    <property type="match status" value="1"/>
</dbReference>
<accession>A0ABD0NEJ0</accession>
<dbReference type="SUPFAM" id="SSF55486">
    <property type="entry name" value="Metalloproteases ('zincins'), catalytic domain"/>
    <property type="match status" value="1"/>
</dbReference>
<name>A0ABD0NEJ0_CIRMR</name>
<dbReference type="InterPro" id="IPR051489">
    <property type="entry name" value="ADAM_Metalloproteinase"/>
</dbReference>
<dbReference type="AlphaFoldDB" id="A0ABD0NEJ0"/>
<reference evidence="1 2" key="1">
    <citation type="submission" date="2024-05" db="EMBL/GenBank/DDBJ databases">
        <title>Genome sequencing and assembly of Indian major carp, Cirrhinus mrigala (Hamilton, 1822).</title>
        <authorList>
            <person name="Mohindra V."/>
            <person name="Chowdhury L.M."/>
            <person name="Lal K."/>
            <person name="Jena J.K."/>
        </authorList>
    </citation>
    <scope>NUCLEOTIDE SEQUENCE [LARGE SCALE GENOMIC DNA]</scope>
    <source>
        <strain evidence="1">CM1030</strain>
        <tissue evidence="1">Blood</tissue>
    </source>
</reference>
<dbReference type="Proteomes" id="UP001529510">
    <property type="component" value="Unassembled WGS sequence"/>
</dbReference>